<keyword evidence="2" id="KW-1133">Transmembrane helix</keyword>
<dbReference type="PANTHER" id="PTHR15177:SF3">
    <property type="entry name" value="LOC100144286 PROTEIN"/>
    <property type="match status" value="1"/>
</dbReference>
<evidence type="ECO:0000256" key="2">
    <source>
        <dbReference type="SAM" id="Phobius"/>
    </source>
</evidence>
<feature type="transmembrane region" description="Helical" evidence="2">
    <location>
        <begin position="185"/>
        <end position="202"/>
    </location>
</feature>
<evidence type="ECO:0000313" key="3">
    <source>
        <dbReference type="Ensembl" id="ENSLLEP00000025709.1"/>
    </source>
</evidence>
<feature type="transmembrane region" description="Helical" evidence="2">
    <location>
        <begin position="279"/>
        <end position="300"/>
    </location>
</feature>
<evidence type="ECO:0008006" key="5">
    <source>
        <dbReference type="Google" id="ProtNLM"/>
    </source>
</evidence>
<dbReference type="AlphaFoldDB" id="A0A8C5PP54"/>
<keyword evidence="4" id="KW-1185">Reference proteome</keyword>
<dbReference type="GO" id="GO:0072545">
    <property type="term" value="F:L-tyrosine binding"/>
    <property type="evidence" value="ECO:0007669"/>
    <property type="project" value="InterPro"/>
</dbReference>
<proteinExistence type="predicted"/>
<feature type="transmembrane region" description="Helical" evidence="2">
    <location>
        <begin position="68"/>
        <end position="87"/>
    </location>
</feature>
<organism evidence="3 4">
    <name type="scientific">Leptobrachium leishanense</name>
    <name type="common">Leishan spiny toad</name>
    <dbReference type="NCBI Taxonomy" id="445787"/>
    <lineage>
        <taxon>Eukaryota</taxon>
        <taxon>Metazoa</taxon>
        <taxon>Chordata</taxon>
        <taxon>Craniata</taxon>
        <taxon>Vertebrata</taxon>
        <taxon>Euteleostomi</taxon>
        <taxon>Amphibia</taxon>
        <taxon>Batrachia</taxon>
        <taxon>Anura</taxon>
        <taxon>Pelobatoidea</taxon>
        <taxon>Megophryidae</taxon>
        <taxon>Leptobrachium</taxon>
    </lineage>
</organism>
<dbReference type="GO" id="GO:0050848">
    <property type="term" value="P:regulation of calcium-mediated signaling"/>
    <property type="evidence" value="ECO:0007669"/>
    <property type="project" value="TreeGrafter"/>
</dbReference>
<dbReference type="OrthoDB" id="10069455at2759"/>
<dbReference type="GeneTree" id="ENSGT00390000016722"/>
<dbReference type="InterPro" id="IPR001414">
    <property type="entry name" value="GPR143"/>
</dbReference>
<sequence>MASVHLLRMCCQARDPGTDLVMAFSPHLYHVLCASSGLLSLGGMVLCSLLGHNRSKNQTVKMGAKVRILTCNLLSGILLLSVLWLSAPDFMSDQTVWQARMLCIVISTWIHYFCCVLFWAFFCYSLEIVQLLSLNPTRRLSGTYTLLCWGISSLLCLQGLLMLVIPLKAGDRCDSVNSLVLFHDILVYVPLLLALCGSPLLLKKAMSTVPIVLRMQSGVYTCNERFRKRSLCKRLLQINGTFIACWIVNVLCDFLMFLLEIWGNSEPPRQLQAAARTAWVITGVLNPMFCGLHSLAYFGWKSSGEVGVSQSSALAEMPSAEGPSTPEEGKRLLKPEQPAGRKSFPNILRLMDSWSAIGKKK</sequence>
<reference evidence="3" key="2">
    <citation type="submission" date="2025-09" db="UniProtKB">
        <authorList>
            <consortium name="Ensembl"/>
        </authorList>
    </citation>
    <scope>IDENTIFICATION</scope>
</reference>
<dbReference type="GO" id="GO:0035240">
    <property type="term" value="F:dopamine binding"/>
    <property type="evidence" value="ECO:0007669"/>
    <property type="project" value="InterPro"/>
</dbReference>
<evidence type="ECO:0000256" key="1">
    <source>
        <dbReference type="SAM" id="MobiDB-lite"/>
    </source>
</evidence>
<name>A0A8C5PP54_9ANUR</name>
<dbReference type="GO" id="GO:0032438">
    <property type="term" value="P:melanosome organization"/>
    <property type="evidence" value="ECO:0007669"/>
    <property type="project" value="TreeGrafter"/>
</dbReference>
<dbReference type="Pfam" id="PF02101">
    <property type="entry name" value="Ocular_alb"/>
    <property type="match status" value="1"/>
</dbReference>
<accession>A0A8C5PP54</accession>
<dbReference type="Proteomes" id="UP000694569">
    <property type="component" value="Unplaced"/>
</dbReference>
<keyword evidence="2" id="KW-0472">Membrane</keyword>
<keyword evidence="2" id="KW-0812">Transmembrane</keyword>
<dbReference type="GO" id="GO:0033162">
    <property type="term" value="C:melanosome membrane"/>
    <property type="evidence" value="ECO:0007669"/>
    <property type="project" value="TreeGrafter"/>
</dbReference>
<evidence type="ECO:0000313" key="4">
    <source>
        <dbReference type="Proteomes" id="UP000694569"/>
    </source>
</evidence>
<feature type="transmembrane region" description="Helical" evidence="2">
    <location>
        <begin position="28"/>
        <end position="47"/>
    </location>
</feature>
<reference evidence="3" key="1">
    <citation type="submission" date="2025-08" db="UniProtKB">
        <authorList>
            <consortium name="Ensembl"/>
        </authorList>
    </citation>
    <scope>IDENTIFICATION</scope>
</reference>
<feature type="region of interest" description="Disordered" evidence="1">
    <location>
        <begin position="315"/>
        <end position="345"/>
    </location>
</feature>
<dbReference type="PANTHER" id="PTHR15177">
    <property type="entry name" value="G-PROTEIN COUPLED RECEPTOR 143"/>
    <property type="match status" value="1"/>
</dbReference>
<dbReference type="GO" id="GO:0035643">
    <property type="term" value="F:L-DOPA receptor activity"/>
    <property type="evidence" value="ECO:0007669"/>
    <property type="project" value="TreeGrafter"/>
</dbReference>
<feature type="transmembrane region" description="Helical" evidence="2">
    <location>
        <begin position="144"/>
        <end position="165"/>
    </location>
</feature>
<dbReference type="PRINTS" id="PR00965">
    <property type="entry name" value="OCULARALBNSM"/>
</dbReference>
<dbReference type="Gene3D" id="1.20.1070.10">
    <property type="entry name" value="Rhodopsin 7-helix transmembrane proteins"/>
    <property type="match status" value="1"/>
</dbReference>
<feature type="transmembrane region" description="Helical" evidence="2">
    <location>
        <begin position="235"/>
        <end position="259"/>
    </location>
</feature>
<dbReference type="GO" id="GO:0072544">
    <property type="term" value="F:L-DOPA binding"/>
    <property type="evidence" value="ECO:0007669"/>
    <property type="project" value="InterPro"/>
</dbReference>
<dbReference type="Ensembl" id="ENSLLET00000026692.1">
    <property type="protein sequence ID" value="ENSLLEP00000025709.1"/>
    <property type="gene ID" value="ENSLLEG00000016206.1"/>
</dbReference>
<dbReference type="GO" id="GO:0005886">
    <property type="term" value="C:plasma membrane"/>
    <property type="evidence" value="ECO:0007669"/>
    <property type="project" value="TreeGrafter"/>
</dbReference>
<feature type="transmembrane region" description="Helical" evidence="2">
    <location>
        <begin position="99"/>
        <end position="124"/>
    </location>
</feature>
<protein>
    <recommendedName>
        <fullName evidence="5">G-protein coupled receptors family 2 profile 2 domain-containing protein</fullName>
    </recommendedName>
</protein>